<dbReference type="EMBL" id="JAOEET010000037">
    <property type="protein sequence ID" value="MDH0568400.1"/>
    <property type="molecule type" value="Genomic_DNA"/>
</dbReference>
<dbReference type="Proteomes" id="UP001159292">
    <property type="component" value="Unassembled WGS sequence"/>
</dbReference>
<organism evidence="2 3">
    <name type="scientific">Ectopseudomonas oleovorans</name>
    <name type="common">Pseudomonas oleovorans</name>
    <dbReference type="NCBI Taxonomy" id="301"/>
    <lineage>
        <taxon>Bacteria</taxon>
        <taxon>Pseudomonadati</taxon>
        <taxon>Pseudomonadota</taxon>
        <taxon>Gammaproteobacteria</taxon>
        <taxon>Pseudomonadales</taxon>
        <taxon>Pseudomonadaceae</taxon>
        <taxon>Ectopseudomonas</taxon>
    </lineage>
</organism>
<reference evidence="2" key="1">
    <citation type="submission" date="2022-09" db="EMBL/GenBank/DDBJ databases">
        <title>Intensive care unit water sources are persistently colonized with multi-drug resistant bacteria and are the site of extensive horizontal gene transfer of antibiotic resistance genes.</title>
        <authorList>
            <person name="Diorio-Toth L."/>
        </authorList>
    </citation>
    <scope>NUCLEOTIDE SEQUENCE</scope>
    <source>
        <strain evidence="2">GD04000</strain>
    </source>
</reference>
<dbReference type="AlphaFoldDB" id="A0AB35L2W6"/>
<feature type="region of interest" description="Disordered" evidence="1">
    <location>
        <begin position="194"/>
        <end position="215"/>
    </location>
</feature>
<proteinExistence type="predicted"/>
<name>A0AB35L2W6_ECTOL</name>
<evidence type="ECO:0000313" key="3">
    <source>
        <dbReference type="Proteomes" id="UP001159292"/>
    </source>
</evidence>
<evidence type="ECO:0000313" key="2">
    <source>
        <dbReference type="EMBL" id="MDH0568400.1"/>
    </source>
</evidence>
<dbReference type="RefSeq" id="WP_041108783.1">
    <property type="nucleotide sequence ID" value="NZ_JANKBU010000091.1"/>
</dbReference>
<evidence type="ECO:0000256" key="1">
    <source>
        <dbReference type="SAM" id="MobiDB-lite"/>
    </source>
</evidence>
<comment type="caution">
    <text evidence="2">The sequence shown here is derived from an EMBL/GenBank/DDBJ whole genome shotgun (WGS) entry which is preliminary data.</text>
</comment>
<protein>
    <submittedName>
        <fullName evidence="2">Uncharacterized protein</fullName>
    </submittedName>
</protein>
<accession>A0AB35L2W6</accession>
<gene>
    <name evidence="2" type="ORF">N7671_14430</name>
</gene>
<sequence length="215" mass="23773">MSQRSSKAIAEFIMRNVPRDLMLGVEDALNTGAMRGYASAKGMNKGHVKNAVGQMRHFHMNEAFNDALVAGNANPTPIRGNGLVVGRSGVIALSRFNISAGVWNNARRSITRRHLAEANRAIEQFIQPALFDAQPVSQASLFFVAAFSGSMEIQPDTPQVIYVAVPDKEMKSWIFQEPLERFCSRYFEIENPLQPDTAKPKLKPGVAAKNRKDQS</sequence>